<organism evidence="10 11">
    <name type="scientific">Yanghanlia caeni</name>
    <dbReference type="NCBI Taxonomy" id="3064283"/>
    <lineage>
        <taxon>Bacteria</taxon>
        <taxon>Pseudomonadati</taxon>
        <taxon>Pseudomonadota</taxon>
        <taxon>Betaproteobacteria</taxon>
        <taxon>Burkholderiales</taxon>
        <taxon>Alcaligenaceae</taxon>
        <taxon>Yanghanlia</taxon>
    </lineage>
</organism>
<evidence type="ECO:0000256" key="8">
    <source>
        <dbReference type="SAM" id="Phobius"/>
    </source>
</evidence>
<reference evidence="10 11" key="1">
    <citation type="submission" date="2023-08" db="EMBL/GenBank/DDBJ databases">
        <title>Alcaligenaceae gen. nov., a novel taxon isolated from the sludge of Yixing Pesticide Factory.</title>
        <authorList>
            <person name="Ruan L."/>
        </authorList>
    </citation>
    <scope>NUCLEOTIDE SEQUENCE [LARGE SCALE GENOMIC DNA]</scope>
    <source>
        <strain evidence="10 11">LG-2</strain>
    </source>
</reference>
<dbReference type="Pfam" id="PF02470">
    <property type="entry name" value="MlaD"/>
    <property type="match status" value="3"/>
</dbReference>
<evidence type="ECO:0000256" key="2">
    <source>
        <dbReference type="ARBA" id="ARBA00022475"/>
    </source>
</evidence>
<evidence type="ECO:0000313" key="10">
    <source>
        <dbReference type="EMBL" id="MDR4126187.1"/>
    </source>
</evidence>
<comment type="subcellular location">
    <subcellularLocation>
        <location evidence="1">Cell inner membrane</location>
    </subcellularLocation>
</comment>
<keyword evidence="2" id="KW-1003">Cell membrane</keyword>
<dbReference type="PANTHER" id="PTHR30462:SF0">
    <property type="entry name" value="INTERMEMBRANE TRANSPORT PROTEIN YEBT"/>
    <property type="match status" value="1"/>
</dbReference>
<keyword evidence="4 8" id="KW-0812">Transmembrane</keyword>
<accession>A0ABU1D7F0</accession>
<evidence type="ECO:0000256" key="6">
    <source>
        <dbReference type="ARBA" id="ARBA00023136"/>
    </source>
</evidence>
<evidence type="ECO:0000256" key="3">
    <source>
        <dbReference type="ARBA" id="ARBA00022519"/>
    </source>
</evidence>
<dbReference type="InterPro" id="IPR051800">
    <property type="entry name" value="PqiA-PqiB_transport"/>
</dbReference>
<evidence type="ECO:0000259" key="9">
    <source>
        <dbReference type="Pfam" id="PF02470"/>
    </source>
</evidence>
<dbReference type="InterPro" id="IPR003399">
    <property type="entry name" value="Mce/MlaD"/>
</dbReference>
<name>A0ABU1D7F0_9BURK</name>
<feature type="domain" description="Mce/MlaD" evidence="9">
    <location>
        <begin position="313"/>
        <end position="417"/>
    </location>
</feature>
<keyword evidence="5 8" id="KW-1133">Transmembrane helix</keyword>
<dbReference type="Proteomes" id="UP001232156">
    <property type="component" value="Unassembled WGS sequence"/>
</dbReference>
<evidence type="ECO:0000256" key="5">
    <source>
        <dbReference type="ARBA" id="ARBA00022989"/>
    </source>
</evidence>
<evidence type="ECO:0000313" key="11">
    <source>
        <dbReference type="Proteomes" id="UP001232156"/>
    </source>
</evidence>
<gene>
    <name evidence="10" type="ORF">Q8947_09355</name>
</gene>
<protein>
    <submittedName>
        <fullName evidence="10">MlaD family protein</fullName>
    </submittedName>
</protein>
<keyword evidence="6 8" id="KW-0472">Membrane</keyword>
<dbReference type="RefSeq" id="WP_165278917.1">
    <property type="nucleotide sequence ID" value="NZ_JAUZQE010000019.1"/>
</dbReference>
<evidence type="ECO:0000256" key="7">
    <source>
        <dbReference type="SAM" id="MobiDB-lite"/>
    </source>
</evidence>
<evidence type="ECO:0000256" key="4">
    <source>
        <dbReference type="ARBA" id="ARBA00022692"/>
    </source>
</evidence>
<dbReference type="EMBL" id="JAUZQE010000019">
    <property type="protein sequence ID" value="MDR4126187.1"/>
    <property type="molecule type" value="Genomic_DNA"/>
</dbReference>
<evidence type="ECO:0000256" key="1">
    <source>
        <dbReference type="ARBA" id="ARBA00004533"/>
    </source>
</evidence>
<proteinExistence type="predicted"/>
<feature type="domain" description="Mce/MlaD" evidence="9">
    <location>
        <begin position="183"/>
        <end position="243"/>
    </location>
</feature>
<feature type="compositionally biased region" description="Low complexity" evidence="7">
    <location>
        <begin position="14"/>
        <end position="23"/>
    </location>
</feature>
<feature type="transmembrane region" description="Helical" evidence="8">
    <location>
        <begin position="38"/>
        <end position="57"/>
    </location>
</feature>
<comment type="caution">
    <text evidence="10">The sequence shown here is derived from an EMBL/GenBank/DDBJ whole genome shotgun (WGS) entry which is preliminary data.</text>
</comment>
<keyword evidence="11" id="KW-1185">Reference proteome</keyword>
<feature type="region of interest" description="Disordered" evidence="7">
    <location>
        <begin position="1"/>
        <end position="32"/>
    </location>
</feature>
<feature type="domain" description="Mce/MlaD" evidence="9">
    <location>
        <begin position="64"/>
        <end position="155"/>
    </location>
</feature>
<dbReference type="PANTHER" id="PTHR30462">
    <property type="entry name" value="INTERMEMBRANE TRANSPORT PROTEIN PQIB-RELATED"/>
    <property type="match status" value="1"/>
</dbReference>
<keyword evidence="3" id="KW-0997">Cell inner membrane</keyword>
<sequence>MAEQQEDNTGGKETTPTRSTGTTPLPPPNVRPRKEQRFSWIWLVPLLAVAMGAGLLLRDWMNTGPTITIAFESAEGIEVGQTRVRYRDVAIGTVTDVRVDHERGKVLVSAQLHRDGAEYITQPDSRFWVVRPRLGVSGISGLGTLLSGVYIAVDTPRTQGEKQKAYEFEGLEQPPEITSERPGTRYMLKAEDLGSLDIGSPVYYRRIQVGQVIAYSLDESGRAVNIQIFIDAPHDRHVTADARFWNASGINFNLDADGVSIQTGSLASVLAGGVAFAPADELDVKPAEADAVFTLHENQVQAMADPDGEPILIEFHFHQSVRGLKVGSPVDFRGLELGNIIDIDIEFDRERRQFFALVRARIYPLRFGPLFDRIMEVDSDPHVARARFLEGMVARGLRAQMRAANLLTGQQYVALDFFKNEREVEFDGTAYPPVLPTIAGDFDRLQQQISSIVRKVDALPIDELVSDLRATLQAATAALTSVDDSVTPELKATLVAVRKTLAKVDGFVSEGASTAGGLEGTMRELSAAARALRSLADYLQTQPGSLIRGPARDRIEVEP</sequence>